<feature type="compositionally biased region" description="Acidic residues" evidence="1">
    <location>
        <begin position="334"/>
        <end position="351"/>
    </location>
</feature>
<proteinExistence type="predicted"/>
<dbReference type="Proteomes" id="UP001152523">
    <property type="component" value="Unassembled WGS sequence"/>
</dbReference>
<sequence length="403" mass="45569">MADSSSDVPPKQRTDNPSKYSFYKHLMLKPLVVSVFLVFLLLFPSQAPEFLTQTLSTKIWEVLQLILVGIAVSYGLFSRKIDGSVKESDGSTTRTANFDNANSYVSGLLQVSSVFGNDDESEGPCVFFDEKIDISNNVTYQSWRNQYYMEKPRVVAVEEQRGDEFSVNHYKNSKFGEKPLLLPVRSLKSSRIVEEEEEEPMEETNWRSRSAGRRTMEDPEFLKQDPTPIRSVRTQSSKRSPSPSPEKHRSSSPAAGSPPPSVRMTLPDEEEIGRKNNMTHSPPPPRSIGKSSSMKLSSTEQKREEPRRRSYSGREMAGGNGRRRRNQESFVNKEDEEEEFSGREESEEDENGGIGENSHSGDVDKKADEFIAKFREQIRLQRVDSFRRSSPAGHGQPANKSSP</sequence>
<keyword evidence="2" id="KW-0472">Membrane</keyword>
<protein>
    <submittedName>
        <fullName evidence="3">Uncharacterized protein</fullName>
    </submittedName>
</protein>
<keyword evidence="2" id="KW-1133">Transmembrane helix</keyword>
<comment type="caution">
    <text evidence="3">The sequence shown here is derived from an EMBL/GenBank/DDBJ whole genome shotgun (WGS) entry which is preliminary data.</text>
</comment>
<dbReference type="PANTHER" id="PTHR34059:SF1">
    <property type="entry name" value="EXPRESSED PROTEIN"/>
    <property type="match status" value="1"/>
</dbReference>
<feature type="transmembrane region" description="Helical" evidence="2">
    <location>
        <begin position="26"/>
        <end position="47"/>
    </location>
</feature>
<feature type="compositionally biased region" description="Basic and acidic residues" evidence="1">
    <location>
        <begin position="359"/>
        <end position="387"/>
    </location>
</feature>
<evidence type="ECO:0000256" key="2">
    <source>
        <dbReference type="SAM" id="Phobius"/>
    </source>
</evidence>
<evidence type="ECO:0000256" key="1">
    <source>
        <dbReference type="SAM" id="MobiDB-lite"/>
    </source>
</evidence>
<keyword evidence="2" id="KW-0812">Transmembrane</keyword>
<feature type="compositionally biased region" description="Low complexity" evidence="1">
    <location>
        <begin position="287"/>
        <end position="299"/>
    </location>
</feature>
<dbReference type="Pfam" id="PF05553">
    <property type="entry name" value="DUF761"/>
    <property type="match status" value="1"/>
</dbReference>
<dbReference type="EMBL" id="CAMAPF010000013">
    <property type="protein sequence ID" value="CAH9067412.1"/>
    <property type="molecule type" value="Genomic_DNA"/>
</dbReference>
<organism evidence="3 4">
    <name type="scientific">Cuscuta epithymum</name>
    <dbReference type="NCBI Taxonomy" id="186058"/>
    <lineage>
        <taxon>Eukaryota</taxon>
        <taxon>Viridiplantae</taxon>
        <taxon>Streptophyta</taxon>
        <taxon>Embryophyta</taxon>
        <taxon>Tracheophyta</taxon>
        <taxon>Spermatophyta</taxon>
        <taxon>Magnoliopsida</taxon>
        <taxon>eudicotyledons</taxon>
        <taxon>Gunneridae</taxon>
        <taxon>Pentapetalae</taxon>
        <taxon>asterids</taxon>
        <taxon>lamiids</taxon>
        <taxon>Solanales</taxon>
        <taxon>Convolvulaceae</taxon>
        <taxon>Cuscuteae</taxon>
        <taxon>Cuscuta</taxon>
        <taxon>Cuscuta subgen. Cuscuta</taxon>
    </lineage>
</organism>
<keyword evidence="4" id="KW-1185">Reference proteome</keyword>
<feature type="region of interest" description="Disordered" evidence="1">
    <location>
        <begin position="191"/>
        <end position="403"/>
    </location>
</feature>
<reference evidence="3" key="1">
    <citation type="submission" date="2022-07" db="EMBL/GenBank/DDBJ databases">
        <authorList>
            <person name="Macas J."/>
            <person name="Novak P."/>
            <person name="Neumann P."/>
        </authorList>
    </citation>
    <scope>NUCLEOTIDE SEQUENCE</scope>
</reference>
<dbReference type="AlphaFoldDB" id="A0AAV0C9X9"/>
<dbReference type="InterPro" id="IPR008480">
    <property type="entry name" value="DUF761_pln"/>
</dbReference>
<accession>A0AAV0C9X9</accession>
<evidence type="ECO:0000313" key="4">
    <source>
        <dbReference type="Proteomes" id="UP001152523"/>
    </source>
</evidence>
<name>A0AAV0C9X9_9ASTE</name>
<gene>
    <name evidence="3" type="ORF">CEPIT_LOCUS2565</name>
</gene>
<dbReference type="PANTHER" id="PTHR34059">
    <property type="entry name" value="EXPRESSED PROTEIN"/>
    <property type="match status" value="1"/>
</dbReference>
<feature type="compositionally biased region" description="Basic and acidic residues" evidence="1">
    <location>
        <begin position="214"/>
        <end position="223"/>
    </location>
</feature>
<evidence type="ECO:0000313" key="3">
    <source>
        <dbReference type="EMBL" id="CAH9067412.1"/>
    </source>
</evidence>